<sequence>MTKPIIFLQRAFREEFIDKIHAIAPDYQVKTEITPEEAAAVEISVGWSEKFNEPLLSTNQLKWVQSISAGIDSLPLAEFSTQNILLSNGSGIHALSISEHIIGVLLGYYRGLNQSVKNQEQQLWGQNTIHYDQLAGKNLLVVGTGHIGQQLSRSIHSLGVNVYGINTTGHPVEGFTETYSIKNLAKIVSGMDIVVGILPGTQETYHIFNSDIFEKMKQDAVFINVGRGDTVHTKELITALTEKSFAFAALDVFEEEPLPSDNPLWTLPNILITPHISGLTVDFQNKFMQIFLANLKAYVTTNALSRNQVRLDRGY</sequence>
<evidence type="ECO:0000259" key="6">
    <source>
        <dbReference type="Pfam" id="PF02826"/>
    </source>
</evidence>
<comment type="caution">
    <text evidence="7">The sequence shown here is derived from an EMBL/GenBank/DDBJ whole genome shotgun (WGS) entry which is preliminary data.</text>
</comment>
<proteinExistence type="inferred from homology"/>
<dbReference type="SUPFAM" id="SSF52283">
    <property type="entry name" value="Formate/glycerate dehydrogenase catalytic domain-like"/>
    <property type="match status" value="1"/>
</dbReference>
<keyword evidence="3" id="KW-0520">NAD</keyword>
<accession>A0ABU3ERT6</accession>
<dbReference type="Pfam" id="PF00389">
    <property type="entry name" value="2-Hacid_dh"/>
    <property type="match status" value="1"/>
</dbReference>
<dbReference type="PANTHER" id="PTHR43333:SF1">
    <property type="entry name" value="D-ISOMER SPECIFIC 2-HYDROXYACID DEHYDROGENASE NAD-BINDING DOMAIN-CONTAINING PROTEIN"/>
    <property type="match status" value="1"/>
</dbReference>
<name>A0ABU3ERT6_9ENTE</name>
<dbReference type="EMBL" id="JARPYR010000025">
    <property type="protein sequence ID" value="MDT2597568.1"/>
    <property type="molecule type" value="Genomic_DNA"/>
</dbReference>
<dbReference type="Pfam" id="PF02826">
    <property type="entry name" value="2-Hacid_dh_C"/>
    <property type="match status" value="1"/>
</dbReference>
<dbReference type="InterPro" id="IPR006140">
    <property type="entry name" value="D-isomer_DH_NAD-bd"/>
</dbReference>
<dbReference type="RefSeq" id="WP_311924872.1">
    <property type="nucleotide sequence ID" value="NZ_JARPYR010000025.1"/>
</dbReference>
<reference evidence="7 8" key="1">
    <citation type="submission" date="2023-03" db="EMBL/GenBank/DDBJ databases">
        <authorList>
            <person name="Shen W."/>
            <person name="Cai J."/>
        </authorList>
    </citation>
    <scope>NUCLEOTIDE SEQUENCE [LARGE SCALE GENOMIC DNA]</scope>
    <source>
        <strain evidence="7 8">P72-2</strain>
    </source>
</reference>
<gene>
    <name evidence="7" type="ORF">P7D39_11195</name>
</gene>
<dbReference type="InterPro" id="IPR036291">
    <property type="entry name" value="NAD(P)-bd_dom_sf"/>
</dbReference>
<comment type="similarity">
    <text evidence="1 4">Belongs to the D-isomer specific 2-hydroxyacid dehydrogenase family.</text>
</comment>
<organism evidence="7 8">
    <name type="scientific">Enterococcus dongliensis</name>
    <dbReference type="NCBI Taxonomy" id="2559925"/>
    <lineage>
        <taxon>Bacteria</taxon>
        <taxon>Bacillati</taxon>
        <taxon>Bacillota</taxon>
        <taxon>Bacilli</taxon>
        <taxon>Lactobacillales</taxon>
        <taxon>Enterococcaceae</taxon>
        <taxon>Enterococcus</taxon>
    </lineage>
</organism>
<dbReference type="SUPFAM" id="SSF51735">
    <property type="entry name" value="NAD(P)-binding Rossmann-fold domains"/>
    <property type="match status" value="1"/>
</dbReference>
<protein>
    <submittedName>
        <fullName evidence="7">Phosphoglycerate dehydrogenase</fullName>
    </submittedName>
</protein>
<evidence type="ECO:0000313" key="7">
    <source>
        <dbReference type="EMBL" id="MDT2597568.1"/>
    </source>
</evidence>
<keyword evidence="2 4" id="KW-0560">Oxidoreductase</keyword>
<evidence type="ECO:0000256" key="2">
    <source>
        <dbReference type="ARBA" id="ARBA00023002"/>
    </source>
</evidence>
<evidence type="ECO:0000259" key="5">
    <source>
        <dbReference type="Pfam" id="PF00389"/>
    </source>
</evidence>
<evidence type="ECO:0000256" key="1">
    <source>
        <dbReference type="ARBA" id="ARBA00005854"/>
    </source>
</evidence>
<feature type="domain" description="D-isomer specific 2-hydroxyacid dehydrogenase NAD-binding" evidence="6">
    <location>
        <begin position="103"/>
        <end position="277"/>
    </location>
</feature>
<dbReference type="PANTHER" id="PTHR43333">
    <property type="entry name" value="2-HACID_DH_C DOMAIN-CONTAINING PROTEIN"/>
    <property type="match status" value="1"/>
</dbReference>
<dbReference type="Proteomes" id="UP001256547">
    <property type="component" value="Unassembled WGS sequence"/>
</dbReference>
<feature type="domain" description="D-isomer specific 2-hydroxyacid dehydrogenase catalytic" evidence="5">
    <location>
        <begin position="28"/>
        <end position="303"/>
    </location>
</feature>
<evidence type="ECO:0000256" key="4">
    <source>
        <dbReference type="RuleBase" id="RU003719"/>
    </source>
</evidence>
<evidence type="ECO:0000256" key="3">
    <source>
        <dbReference type="ARBA" id="ARBA00023027"/>
    </source>
</evidence>
<dbReference type="Gene3D" id="3.40.50.720">
    <property type="entry name" value="NAD(P)-binding Rossmann-like Domain"/>
    <property type="match status" value="2"/>
</dbReference>
<keyword evidence="8" id="KW-1185">Reference proteome</keyword>
<evidence type="ECO:0000313" key="8">
    <source>
        <dbReference type="Proteomes" id="UP001256547"/>
    </source>
</evidence>
<dbReference type="InterPro" id="IPR006139">
    <property type="entry name" value="D-isomer_2_OHA_DH_cat_dom"/>
</dbReference>
<dbReference type="CDD" id="cd12155">
    <property type="entry name" value="PGDH_1"/>
    <property type="match status" value="1"/>
</dbReference>